<proteinExistence type="predicted"/>
<evidence type="ECO:0000313" key="2">
    <source>
        <dbReference type="Proteomes" id="UP000256304"/>
    </source>
</evidence>
<evidence type="ECO:0008006" key="3">
    <source>
        <dbReference type="Google" id="ProtNLM"/>
    </source>
</evidence>
<dbReference type="EMBL" id="QTTN01000032">
    <property type="protein sequence ID" value="REE69650.1"/>
    <property type="molecule type" value="Genomic_DNA"/>
</dbReference>
<gene>
    <name evidence="1" type="ORF">A8990_13247</name>
</gene>
<comment type="caution">
    <text evidence="1">The sequence shown here is derived from an EMBL/GenBank/DDBJ whole genome shotgun (WGS) entry which is preliminary data.</text>
</comment>
<dbReference type="Proteomes" id="UP000256304">
    <property type="component" value="Unassembled WGS sequence"/>
</dbReference>
<name>A0A3D9R308_9BACL</name>
<organism evidence="1 2">
    <name type="scientific">Paenibacillus taihuensis</name>
    <dbReference type="NCBI Taxonomy" id="1156355"/>
    <lineage>
        <taxon>Bacteria</taxon>
        <taxon>Bacillati</taxon>
        <taxon>Bacillota</taxon>
        <taxon>Bacilli</taxon>
        <taxon>Bacillales</taxon>
        <taxon>Paenibacillaceae</taxon>
        <taxon>Paenibacillus</taxon>
    </lineage>
</organism>
<evidence type="ECO:0000313" key="1">
    <source>
        <dbReference type="EMBL" id="REE69650.1"/>
    </source>
</evidence>
<keyword evidence="2" id="KW-1185">Reference proteome</keyword>
<reference evidence="1 2" key="1">
    <citation type="submission" date="2018-08" db="EMBL/GenBank/DDBJ databases">
        <title>Genomic Encyclopedia of Type Strains, Phase III (KMG-III): the genomes of soil and plant-associated and newly described type strains.</title>
        <authorList>
            <person name="Whitman W."/>
        </authorList>
    </citation>
    <scope>NUCLEOTIDE SEQUENCE [LARGE SCALE GENOMIC DNA]</scope>
    <source>
        <strain evidence="1 2">CGMCC 1.10966</strain>
    </source>
</reference>
<dbReference type="AlphaFoldDB" id="A0A3D9R308"/>
<protein>
    <recommendedName>
        <fullName evidence="3">Zinc dependent phospholipase C</fullName>
    </recommendedName>
</protein>
<accession>A0A3D9R308</accession>
<sequence length="204" mass="23519">MHAIIASRIAEALSIEDRTLFLLGGIAPDAVYTKNESHFFKGDVYDFSRSVDYQGFLYKYNAYAASHYIMGYFTHLVADDIWLKGFNLSWMRNRMEADKELYNISHNDFRVLNGQLLEYYGKRDDLRSSLFCRPDILDLEEVKASDVEGLVPQVLADMEYNAAEVFSEKLNVFTFDQIIGYIETSVEIGLIKLKQAAVLYRVVF</sequence>